<evidence type="ECO:0000256" key="5">
    <source>
        <dbReference type="PROSITE-ProRule" id="PRU00335"/>
    </source>
</evidence>
<dbReference type="Proteomes" id="UP001149140">
    <property type="component" value="Unassembled WGS sequence"/>
</dbReference>
<gene>
    <name evidence="7" type="ORF">OM076_11210</name>
</gene>
<keyword evidence="8" id="KW-1185">Reference proteome</keyword>
<dbReference type="GO" id="GO:0046677">
    <property type="term" value="P:response to antibiotic"/>
    <property type="evidence" value="ECO:0007669"/>
    <property type="project" value="InterPro"/>
</dbReference>
<protein>
    <submittedName>
        <fullName evidence="7">TetR/AcrR family transcriptional regulator C-terminal domain-containing protein</fullName>
    </submittedName>
</protein>
<proteinExistence type="predicted"/>
<organism evidence="7 8">
    <name type="scientific">Solirubrobacter ginsenosidimutans</name>
    <dbReference type="NCBI Taxonomy" id="490573"/>
    <lineage>
        <taxon>Bacteria</taxon>
        <taxon>Bacillati</taxon>
        <taxon>Actinomycetota</taxon>
        <taxon>Thermoleophilia</taxon>
        <taxon>Solirubrobacterales</taxon>
        <taxon>Solirubrobacteraceae</taxon>
        <taxon>Solirubrobacter</taxon>
    </lineage>
</organism>
<feature type="domain" description="HTH tetR-type" evidence="6">
    <location>
        <begin position="1"/>
        <end position="60"/>
    </location>
</feature>
<evidence type="ECO:0000313" key="8">
    <source>
        <dbReference type="Proteomes" id="UP001149140"/>
    </source>
</evidence>
<dbReference type="GO" id="GO:0045892">
    <property type="term" value="P:negative regulation of DNA-templated transcription"/>
    <property type="evidence" value="ECO:0007669"/>
    <property type="project" value="InterPro"/>
</dbReference>
<dbReference type="Pfam" id="PF02909">
    <property type="entry name" value="TetR_C_1"/>
    <property type="match status" value="1"/>
</dbReference>
<dbReference type="InterPro" id="IPR001647">
    <property type="entry name" value="HTH_TetR"/>
</dbReference>
<dbReference type="SUPFAM" id="SSF46689">
    <property type="entry name" value="Homeodomain-like"/>
    <property type="match status" value="1"/>
</dbReference>
<keyword evidence="3 5" id="KW-0238">DNA-binding</keyword>
<evidence type="ECO:0000256" key="1">
    <source>
        <dbReference type="ARBA" id="ARBA00022491"/>
    </source>
</evidence>
<evidence type="ECO:0000259" key="6">
    <source>
        <dbReference type="PROSITE" id="PS50977"/>
    </source>
</evidence>
<evidence type="ECO:0000256" key="4">
    <source>
        <dbReference type="ARBA" id="ARBA00023163"/>
    </source>
</evidence>
<dbReference type="InterPro" id="IPR003012">
    <property type="entry name" value="Tet_transcr_reg_TetR"/>
</dbReference>
<dbReference type="SUPFAM" id="SSF48498">
    <property type="entry name" value="Tetracyclin repressor-like, C-terminal domain"/>
    <property type="match status" value="1"/>
</dbReference>
<accession>A0A9X3MQN1</accession>
<keyword evidence="4" id="KW-0804">Transcription</keyword>
<dbReference type="AlphaFoldDB" id="A0A9X3MQN1"/>
<dbReference type="Gene3D" id="1.10.10.60">
    <property type="entry name" value="Homeodomain-like"/>
    <property type="match status" value="1"/>
</dbReference>
<dbReference type="GO" id="GO:0003677">
    <property type="term" value="F:DNA binding"/>
    <property type="evidence" value="ECO:0007669"/>
    <property type="project" value="UniProtKB-UniRule"/>
</dbReference>
<dbReference type="InterPro" id="IPR009057">
    <property type="entry name" value="Homeodomain-like_sf"/>
</dbReference>
<evidence type="ECO:0000256" key="2">
    <source>
        <dbReference type="ARBA" id="ARBA00023015"/>
    </source>
</evidence>
<keyword evidence="2" id="KW-0805">Transcription regulation</keyword>
<evidence type="ECO:0000256" key="3">
    <source>
        <dbReference type="ARBA" id="ARBA00023125"/>
    </source>
</evidence>
<dbReference type="PROSITE" id="PS50977">
    <property type="entry name" value="HTH_TETR_2"/>
    <property type="match status" value="1"/>
</dbReference>
<comment type="caution">
    <text evidence="7">The sequence shown here is derived from an EMBL/GenBank/DDBJ whole genome shotgun (WGS) entry which is preliminary data.</text>
</comment>
<sequence>MTRQAVVEAAADLVAADGLEALSVRQVANRLGVWPTTVMHHAGGHRDGLLPLLIEHLAAGIRTDSDGDWRARLTDLGHEIRRVALAHRGLADVLLRSGATGPQALRLADAILDALQDAGLDPDVVQDAYDVFLTYVLGSAGRQTTATAPARWRSFELALAEAEPDTYAALRHATRGRTARDDDARFAGGLDLVLDAIAPR</sequence>
<dbReference type="PRINTS" id="PR00400">
    <property type="entry name" value="TETREPRESSOR"/>
</dbReference>
<dbReference type="InterPro" id="IPR036271">
    <property type="entry name" value="Tet_transcr_reg_TetR-rel_C_sf"/>
</dbReference>
<evidence type="ECO:0000313" key="7">
    <source>
        <dbReference type="EMBL" id="MDA0160834.1"/>
    </source>
</evidence>
<keyword evidence="1" id="KW-0678">Repressor</keyword>
<dbReference type="Gene3D" id="1.10.357.10">
    <property type="entry name" value="Tetracycline Repressor, domain 2"/>
    <property type="match status" value="1"/>
</dbReference>
<reference evidence="7" key="1">
    <citation type="submission" date="2022-10" db="EMBL/GenBank/DDBJ databases">
        <title>The WGS of Solirubrobacter ginsenosidimutans DSM 21036.</title>
        <authorList>
            <person name="Jiang Z."/>
        </authorList>
    </citation>
    <scope>NUCLEOTIDE SEQUENCE</scope>
    <source>
        <strain evidence="7">DSM 21036</strain>
    </source>
</reference>
<dbReference type="InterPro" id="IPR004111">
    <property type="entry name" value="Repressor_TetR_C"/>
</dbReference>
<feature type="DNA-binding region" description="H-T-H motif" evidence="5">
    <location>
        <begin position="23"/>
        <end position="42"/>
    </location>
</feature>
<dbReference type="EMBL" id="JAPDOD010000007">
    <property type="protein sequence ID" value="MDA0160834.1"/>
    <property type="molecule type" value="Genomic_DNA"/>
</dbReference>
<name>A0A9X3MQN1_9ACTN</name>